<name>A0A7J7N2V8_9MAGN</name>
<evidence type="ECO:0000256" key="2">
    <source>
        <dbReference type="SAM" id="Phobius"/>
    </source>
</evidence>
<evidence type="ECO:0000256" key="1">
    <source>
        <dbReference type="SAM" id="MobiDB-lite"/>
    </source>
</evidence>
<dbReference type="Proteomes" id="UP000541444">
    <property type="component" value="Unassembled WGS sequence"/>
</dbReference>
<feature type="transmembrane region" description="Helical" evidence="2">
    <location>
        <begin position="21"/>
        <end position="40"/>
    </location>
</feature>
<dbReference type="InterPro" id="IPR025520">
    <property type="entry name" value="DUF4408"/>
</dbReference>
<organism evidence="4 5">
    <name type="scientific">Kingdonia uniflora</name>
    <dbReference type="NCBI Taxonomy" id="39325"/>
    <lineage>
        <taxon>Eukaryota</taxon>
        <taxon>Viridiplantae</taxon>
        <taxon>Streptophyta</taxon>
        <taxon>Embryophyta</taxon>
        <taxon>Tracheophyta</taxon>
        <taxon>Spermatophyta</taxon>
        <taxon>Magnoliopsida</taxon>
        <taxon>Ranunculales</taxon>
        <taxon>Circaeasteraceae</taxon>
        <taxon>Kingdonia</taxon>
    </lineage>
</organism>
<proteinExistence type="predicted"/>
<evidence type="ECO:0000259" key="3">
    <source>
        <dbReference type="Pfam" id="PF14364"/>
    </source>
</evidence>
<feature type="domain" description="DUF4408" evidence="3">
    <location>
        <begin position="43"/>
        <end position="87"/>
    </location>
</feature>
<keyword evidence="2" id="KW-1133">Transmembrane helix</keyword>
<feature type="region of interest" description="Disordered" evidence="1">
    <location>
        <begin position="146"/>
        <end position="182"/>
    </location>
</feature>
<keyword evidence="2" id="KW-0472">Membrane</keyword>
<sequence>MSTIEKQQALNKYKRNQFLNNLIIYSFTALTCSIFCYNSLWFSSFCSSLEAFLFVYLPNIGILLFSPKCLFVVCNIIVVFLVVESKFGGSRPSPATEIYEEYVKRSASFKKLPSTPLEKNEEVVKLDLCLVEESIKKVIIEKGKREGKDQEEEDTNDDDGEEKNEKDENLDAGNEDIGFPTEELNQKVEDFIARINRQRILEARLLCSS</sequence>
<feature type="compositionally biased region" description="Acidic residues" evidence="1">
    <location>
        <begin position="149"/>
        <end position="162"/>
    </location>
</feature>
<evidence type="ECO:0000313" key="5">
    <source>
        <dbReference type="Proteomes" id="UP000541444"/>
    </source>
</evidence>
<dbReference type="AlphaFoldDB" id="A0A7J7N2V8"/>
<gene>
    <name evidence="4" type="ORF">GIB67_009408</name>
</gene>
<evidence type="ECO:0000313" key="4">
    <source>
        <dbReference type="EMBL" id="KAF6161529.1"/>
    </source>
</evidence>
<keyword evidence="2" id="KW-0812">Transmembrane</keyword>
<dbReference type="PANTHER" id="PTHR35762">
    <property type="entry name" value="TRANSMEMBRANE PROTEIN"/>
    <property type="match status" value="1"/>
</dbReference>
<feature type="transmembrane region" description="Helical" evidence="2">
    <location>
        <begin position="60"/>
        <end position="83"/>
    </location>
</feature>
<dbReference type="EMBL" id="JACGCM010001129">
    <property type="protein sequence ID" value="KAF6161529.1"/>
    <property type="molecule type" value="Genomic_DNA"/>
</dbReference>
<dbReference type="Pfam" id="PF14364">
    <property type="entry name" value="DUF4408"/>
    <property type="match status" value="1"/>
</dbReference>
<dbReference type="OrthoDB" id="781735at2759"/>
<keyword evidence="5" id="KW-1185">Reference proteome</keyword>
<accession>A0A7J7N2V8</accession>
<protein>
    <recommendedName>
        <fullName evidence="3">DUF4408 domain-containing protein</fullName>
    </recommendedName>
</protein>
<reference evidence="4 5" key="1">
    <citation type="journal article" date="2020" name="IScience">
        <title>Genome Sequencing of the Endangered Kingdonia uniflora (Circaeasteraceae, Ranunculales) Reveals Potential Mechanisms of Evolutionary Specialization.</title>
        <authorList>
            <person name="Sun Y."/>
            <person name="Deng T."/>
            <person name="Zhang A."/>
            <person name="Moore M.J."/>
            <person name="Landis J.B."/>
            <person name="Lin N."/>
            <person name="Zhang H."/>
            <person name="Zhang X."/>
            <person name="Huang J."/>
            <person name="Zhang X."/>
            <person name="Sun H."/>
            <person name="Wang H."/>
        </authorList>
    </citation>
    <scope>NUCLEOTIDE SEQUENCE [LARGE SCALE GENOMIC DNA]</scope>
    <source>
        <strain evidence="4">TB1705</strain>
        <tissue evidence="4">Leaf</tissue>
    </source>
</reference>
<dbReference type="PANTHER" id="PTHR35762:SF2">
    <property type="entry name" value="TRANSMEMBRANE PROTEIN"/>
    <property type="match status" value="1"/>
</dbReference>
<comment type="caution">
    <text evidence="4">The sequence shown here is derived from an EMBL/GenBank/DDBJ whole genome shotgun (WGS) entry which is preliminary data.</text>
</comment>